<feature type="domain" description="Amine oxidase" evidence="1">
    <location>
        <begin position="52"/>
        <end position="308"/>
    </location>
</feature>
<proteinExistence type="predicted"/>
<dbReference type="OrthoDB" id="20837at2"/>
<evidence type="ECO:0000313" key="2">
    <source>
        <dbReference type="EMBL" id="SUY28653.1"/>
    </source>
</evidence>
<protein>
    <submittedName>
        <fullName evidence="2">Protoporphyrinogen oxidase</fullName>
    </submittedName>
</protein>
<name>A0A381IKM5_AMIAI</name>
<evidence type="ECO:0000259" key="1">
    <source>
        <dbReference type="Pfam" id="PF01593"/>
    </source>
</evidence>
<dbReference type="PANTHER" id="PTHR42923:SF17">
    <property type="entry name" value="AMINE OXIDASE DOMAIN-CONTAINING PROTEIN"/>
    <property type="match status" value="1"/>
</dbReference>
<dbReference type="InterPro" id="IPR050464">
    <property type="entry name" value="Zeta_carotene_desat/Oxidored"/>
</dbReference>
<dbReference type="GO" id="GO:0016491">
    <property type="term" value="F:oxidoreductase activity"/>
    <property type="evidence" value="ECO:0007669"/>
    <property type="project" value="InterPro"/>
</dbReference>
<dbReference type="SUPFAM" id="SSF51905">
    <property type="entry name" value="FAD/NAD(P)-binding domain"/>
    <property type="match status" value="1"/>
</dbReference>
<dbReference type="InterPro" id="IPR002937">
    <property type="entry name" value="Amino_oxidase"/>
</dbReference>
<dbReference type="Gene3D" id="1.10.405.20">
    <property type="match status" value="1"/>
</dbReference>
<dbReference type="PANTHER" id="PTHR42923">
    <property type="entry name" value="PROTOPORPHYRINOGEN OXIDASE"/>
    <property type="match status" value="1"/>
</dbReference>
<dbReference type="Pfam" id="PF01593">
    <property type="entry name" value="Amino_oxidase"/>
    <property type="match status" value="1"/>
</dbReference>
<sequence>MQQILPPSDPARLLLRINHEAVAELEGQKVRIHTSRQLPDHARRVAVVGSGISGLSAAWLLSSKLSVTLYESETRLGGHSNTVIVPTKDGALPVDTGFIVYNERNYPNLVALFKQIGVPTAASDMSFAASLDGGKLEYSGSGLNGLIGQRGNVVRPRFWRMMRDILRFYREAPALLLRTDLNGVSLGEYLDLNAYAPAFIEDHLLPMGAAIWSTTAREMRAYPLLAFVRFFASHGLLSLADRPKWRTVLGGSCEYVHRLSASFTKGIRLGVAVRSISRENDRVVVTDAAGHVDTFTDVVIATHADQALGLLADADQAEQGLLGAFRYTDNLAVLHSDETLMPRRRRVWSSWNYIGESRDDDAQPLCVTYWMNRLQNLDRRYPLFVTLNPTREIAPSKIIGSYNYTHPLFDQRALDAQQRLWCLQGRRNTWFCGAYFGFGFHEDGLQAGLAAAESVTDVQRPWRVRDESGRLVIRPRVEAAE</sequence>
<dbReference type="InterPro" id="IPR036188">
    <property type="entry name" value="FAD/NAD-bd_sf"/>
</dbReference>
<dbReference type="Gene3D" id="3.30.70.1990">
    <property type="match status" value="1"/>
</dbReference>
<dbReference type="AlphaFoldDB" id="A0A381IKM5"/>
<evidence type="ECO:0000313" key="3">
    <source>
        <dbReference type="Proteomes" id="UP000254701"/>
    </source>
</evidence>
<organism evidence="2 3">
    <name type="scientific">Aminobacter aminovorans</name>
    <name type="common">Chelatobacter heintzii</name>
    <dbReference type="NCBI Taxonomy" id="83263"/>
    <lineage>
        <taxon>Bacteria</taxon>
        <taxon>Pseudomonadati</taxon>
        <taxon>Pseudomonadota</taxon>
        <taxon>Alphaproteobacteria</taxon>
        <taxon>Hyphomicrobiales</taxon>
        <taxon>Phyllobacteriaceae</taxon>
        <taxon>Aminobacter</taxon>
    </lineage>
</organism>
<gene>
    <name evidence="2" type="ORF">NCTC10684_05267</name>
</gene>
<dbReference type="Proteomes" id="UP000254701">
    <property type="component" value="Unassembled WGS sequence"/>
</dbReference>
<accession>A0A381IKM5</accession>
<reference evidence="2 3" key="1">
    <citation type="submission" date="2018-06" db="EMBL/GenBank/DDBJ databases">
        <authorList>
            <consortium name="Pathogen Informatics"/>
            <person name="Doyle S."/>
        </authorList>
    </citation>
    <scope>NUCLEOTIDE SEQUENCE [LARGE SCALE GENOMIC DNA]</scope>
    <source>
        <strain evidence="2 3">NCTC10684</strain>
    </source>
</reference>
<dbReference type="Gene3D" id="3.50.50.60">
    <property type="entry name" value="FAD/NAD(P)-binding domain"/>
    <property type="match status" value="1"/>
</dbReference>
<dbReference type="EMBL" id="UFSM01000002">
    <property type="protein sequence ID" value="SUY28653.1"/>
    <property type="molecule type" value="Genomic_DNA"/>
</dbReference>